<dbReference type="PANTHER" id="PTHR28259">
    <property type="entry name" value="FLUORIDE EXPORT PROTEIN 1-RELATED"/>
    <property type="match status" value="1"/>
</dbReference>
<evidence type="ECO:0000256" key="4">
    <source>
        <dbReference type="ARBA" id="ARBA00022519"/>
    </source>
</evidence>
<keyword evidence="16" id="KW-1185">Reference proteome</keyword>
<keyword evidence="9 14" id="KW-0406">Ion transport</keyword>
<protein>
    <recommendedName>
        <fullName evidence="14">Fluoride-specific ion channel FluC</fullName>
    </recommendedName>
</protein>
<dbReference type="InterPro" id="IPR003691">
    <property type="entry name" value="FluC"/>
</dbReference>
<evidence type="ECO:0000313" key="16">
    <source>
        <dbReference type="Proteomes" id="UP000249453"/>
    </source>
</evidence>
<comment type="subcellular location">
    <subcellularLocation>
        <location evidence="1 14">Cell membrane</location>
        <topology evidence="1 14">Multi-pass membrane protein</topology>
    </subcellularLocation>
</comment>
<dbReference type="OrthoDB" id="9806299at2"/>
<feature type="transmembrane region" description="Helical" evidence="14">
    <location>
        <begin position="35"/>
        <end position="59"/>
    </location>
</feature>
<feature type="binding site" evidence="14">
    <location>
        <position position="79"/>
    </location>
    <ligand>
        <name>Na(+)</name>
        <dbReference type="ChEBI" id="CHEBI:29101"/>
        <note>structural</note>
    </ligand>
</feature>
<evidence type="ECO:0000256" key="5">
    <source>
        <dbReference type="ARBA" id="ARBA00022692"/>
    </source>
</evidence>
<evidence type="ECO:0000256" key="1">
    <source>
        <dbReference type="ARBA" id="ARBA00004651"/>
    </source>
</evidence>
<evidence type="ECO:0000256" key="13">
    <source>
        <dbReference type="ARBA" id="ARBA00035585"/>
    </source>
</evidence>
<evidence type="ECO:0000256" key="14">
    <source>
        <dbReference type="HAMAP-Rule" id="MF_00454"/>
    </source>
</evidence>
<sequence>MQALDILWVALGGGAGSVLRWWIGKVVGENYSGKFPLGTFLINISGAFVIGFLTITFNMEWHDRFGGFLTSGILTGVLGGYTTFSSMQLDAIKLARKHYGGLAVFYLVSSVVVGLIAAGLGASLAQIIG</sequence>
<keyword evidence="8 14" id="KW-0915">Sodium</keyword>
<dbReference type="Pfam" id="PF02537">
    <property type="entry name" value="CRCB"/>
    <property type="match status" value="1"/>
</dbReference>
<evidence type="ECO:0000256" key="10">
    <source>
        <dbReference type="ARBA" id="ARBA00023136"/>
    </source>
</evidence>
<evidence type="ECO:0000256" key="12">
    <source>
        <dbReference type="ARBA" id="ARBA00035120"/>
    </source>
</evidence>
<feature type="transmembrane region" description="Helical" evidence="14">
    <location>
        <begin position="65"/>
        <end position="84"/>
    </location>
</feature>
<keyword evidence="2 14" id="KW-0813">Transport</keyword>
<evidence type="ECO:0000256" key="9">
    <source>
        <dbReference type="ARBA" id="ARBA00023065"/>
    </source>
</evidence>
<dbReference type="HAMAP" id="MF_00454">
    <property type="entry name" value="FluC"/>
    <property type="match status" value="1"/>
</dbReference>
<evidence type="ECO:0000256" key="7">
    <source>
        <dbReference type="ARBA" id="ARBA00022989"/>
    </source>
</evidence>
<keyword evidence="6 14" id="KW-0479">Metal-binding</keyword>
<comment type="catalytic activity">
    <reaction evidence="13">
        <text>fluoride(in) = fluoride(out)</text>
        <dbReference type="Rhea" id="RHEA:76159"/>
        <dbReference type="ChEBI" id="CHEBI:17051"/>
    </reaction>
    <physiologicalReaction direction="left-to-right" evidence="13">
        <dbReference type="Rhea" id="RHEA:76160"/>
    </physiologicalReaction>
</comment>
<dbReference type="GO" id="GO:0046872">
    <property type="term" value="F:metal ion binding"/>
    <property type="evidence" value="ECO:0007669"/>
    <property type="project" value="UniProtKB-KW"/>
</dbReference>
<feature type="binding site" evidence="14">
    <location>
        <position position="82"/>
    </location>
    <ligand>
        <name>Na(+)</name>
        <dbReference type="ChEBI" id="CHEBI:29101"/>
        <note>structural</note>
    </ligand>
</feature>
<keyword evidence="11 14" id="KW-0407">Ion channel</keyword>
<dbReference type="Proteomes" id="UP000249453">
    <property type="component" value="Unassembled WGS sequence"/>
</dbReference>
<comment type="function">
    <text evidence="14">Fluoride-specific ion channel. Important for reducing fluoride concentration in the cell, thus reducing its toxicity.</text>
</comment>
<reference evidence="15 16" key="1">
    <citation type="submission" date="2018-06" db="EMBL/GenBank/DDBJ databases">
        <title>Genomic Encyclopedia of Type Strains, Phase IV (KMG-IV): sequencing the most valuable type-strain genomes for metagenomic binning, comparative biology and taxonomic classification.</title>
        <authorList>
            <person name="Goeker M."/>
        </authorList>
    </citation>
    <scope>NUCLEOTIDE SEQUENCE [LARGE SCALE GENOMIC DNA]</scope>
    <source>
        <strain evidence="15 16">DSM 26720</strain>
    </source>
</reference>
<keyword evidence="3 14" id="KW-1003">Cell membrane</keyword>
<dbReference type="AlphaFoldDB" id="A0A364JTV1"/>
<dbReference type="GO" id="GO:0140114">
    <property type="term" value="P:cellular detoxification of fluoride"/>
    <property type="evidence" value="ECO:0007669"/>
    <property type="project" value="UniProtKB-UniRule"/>
</dbReference>
<accession>A0A364JTV1</accession>
<feature type="transmembrane region" description="Helical" evidence="14">
    <location>
        <begin position="6"/>
        <end position="23"/>
    </location>
</feature>
<evidence type="ECO:0000256" key="6">
    <source>
        <dbReference type="ARBA" id="ARBA00022723"/>
    </source>
</evidence>
<dbReference type="GO" id="GO:0005886">
    <property type="term" value="C:plasma membrane"/>
    <property type="evidence" value="ECO:0007669"/>
    <property type="project" value="UniProtKB-SubCell"/>
</dbReference>
<dbReference type="PANTHER" id="PTHR28259:SF18">
    <property type="entry name" value="FLUORIDE-SPECIFIC ION CHANNEL FLUC"/>
    <property type="match status" value="1"/>
</dbReference>
<dbReference type="NCBIfam" id="TIGR00494">
    <property type="entry name" value="crcB"/>
    <property type="match status" value="1"/>
</dbReference>
<evidence type="ECO:0000313" key="15">
    <source>
        <dbReference type="EMBL" id="RAK27325.1"/>
    </source>
</evidence>
<dbReference type="RefSeq" id="WP_111575776.1">
    <property type="nucleotide sequence ID" value="NZ_JBHEEY010000006.1"/>
</dbReference>
<feature type="transmembrane region" description="Helical" evidence="14">
    <location>
        <begin position="104"/>
        <end position="128"/>
    </location>
</feature>
<name>A0A364JTV1_9HYPH</name>
<keyword evidence="7 14" id="KW-1133">Transmembrane helix</keyword>
<keyword evidence="10 14" id="KW-0472">Membrane</keyword>
<proteinExistence type="inferred from homology"/>
<dbReference type="GO" id="GO:0062054">
    <property type="term" value="F:fluoride channel activity"/>
    <property type="evidence" value="ECO:0007669"/>
    <property type="project" value="UniProtKB-UniRule"/>
</dbReference>
<comment type="caution">
    <text evidence="15">The sequence shown here is derived from an EMBL/GenBank/DDBJ whole genome shotgun (WGS) entry which is preliminary data.</text>
</comment>
<organism evidence="15 16">
    <name type="scientific">Falsochrobactrum ovis</name>
    <dbReference type="NCBI Taxonomy" id="1293442"/>
    <lineage>
        <taxon>Bacteria</taxon>
        <taxon>Pseudomonadati</taxon>
        <taxon>Pseudomonadota</taxon>
        <taxon>Alphaproteobacteria</taxon>
        <taxon>Hyphomicrobiales</taxon>
        <taxon>Brucellaceae</taxon>
        <taxon>Falsochrobactrum</taxon>
    </lineage>
</organism>
<keyword evidence="5 14" id="KW-0812">Transmembrane</keyword>
<evidence type="ECO:0000256" key="11">
    <source>
        <dbReference type="ARBA" id="ARBA00023303"/>
    </source>
</evidence>
<comment type="similarity">
    <text evidence="12 14">Belongs to the fluoride channel Fluc/FEX (TC 1.A.43) family.</text>
</comment>
<dbReference type="EMBL" id="QLMK01000010">
    <property type="protein sequence ID" value="RAK27325.1"/>
    <property type="molecule type" value="Genomic_DNA"/>
</dbReference>
<gene>
    <name evidence="14" type="primary">fluC</name>
    <name evidence="14" type="synonym">crcB</name>
    <name evidence="15" type="ORF">C7374_11044</name>
</gene>
<evidence type="ECO:0000256" key="2">
    <source>
        <dbReference type="ARBA" id="ARBA00022448"/>
    </source>
</evidence>
<evidence type="ECO:0000256" key="8">
    <source>
        <dbReference type="ARBA" id="ARBA00023053"/>
    </source>
</evidence>
<keyword evidence="4" id="KW-0997">Cell inner membrane</keyword>
<comment type="activity regulation">
    <text evidence="14">Na(+) is not transported, but it plays an essential structural role and its presence is essential for fluoride channel function.</text>
</comment>
<evidence type="ECO:0000256" key="3">
    <source>
        <dbReference type="ARBA" id="ARBA00022475"/>
    </source>
</evidence>